<keyword evidence="3" id="KW-1185">Reference proteome</keyword>
<dbReference type="EMBL" id="QURL01000013">
    <property type="protein sequence ID" value="RFC61844.1"/>
    <property type="molecule type" value="Genomic_DNA"/>
</dbReference>
<evidence type="ECO:0000259" key="1">
    <source>
        <dbReference type="SMART" id="SM00966"/>
    </source>
</evidence>
<dbReference type="InterPro" id="IPR007159">
    <property type="entry name" value="SpoVT-AbrB_dom"/>
</dbReference>
<reference evidence="2 3" key="1">
    <citation type="submission" date="2018-08" db="EMBL/GenBank/DDBJ databases">
        <title>Fulvimarina sp. 85, whole genome shotgun sequence.</title>
        <authorList>
            <person name="Tuo L."/>
        </authorList>
    </citation>
    <scope>NUCLEOTIDE SEQUENCE [LARGE SCALE GENOMIC DNA]</scope>
    <source>
        <strain evidence="2 3">85</strain>
    </source>
</reference>
<name>A0A371WYK4_9HYPH</name>
<keyword evidence="2" id="KW-0238">DNA-binding</keyword>
<comment type="caution">
    <text evidence="2">The sequence shown here is derived from an EMBL/GenBank/DDBJ whole genome shotgun (WGS) entry which is preliminary data.</text>
</comment>
<dbReference type="Proteomes" id="UP000264310">
    <property type="component" value="Unassembled WGS sequence"/>
</dbReference>
<organism evidence="2 3">
    <name type="scientific">Fulvimarina endophytica</name>
    <dbReference type="NCBI Taxonomy" id="2293836"/>
    <lineage>
        <taxon>Bacteria</taxon>
        <taxon>Pseudomonadati</taxon>
        <taxon>Pseudomonadota</taxon>
        <taxon>Alphaproteobacteria</taxon>
        <taxon>Hyphomicrobiales</taxon>
        <taxon>Aurantimonadaceae</taxon>
        <taxon>Fulvimarina</taxon>
    </lineage>
</organism>
<proteinExistence type="predicted"/>
<accession>A0A371WYK4</accession>
<dbReference type="InterPro" id="IPR037914">
    <property type="entry name" value="SpoVT-AbrB_sf"/>
</dbReference>
<evidence type="ECO:0000313" key="3">
    <source>
        <dbReference type="Proteomes" id="UP000264310"/>
    </source>
</evidence>
<protein>
    <submittedName>
        <fullName evidence="2">AbrB/MazE/SpoVT family DNA-binding domain-containing protein</fullName>
    </submittedName>
</protein>
<gene>
    <name evidence="2" type="ORF">DYI37_19020</name>
</gene>
<dbReference type="Pfam" id="PF04014">
    <property type="entry name" value="MazE_antitoxin"/>
    <property type="match status" value="1"/>
</dbReference>
<sequence length="82" mass="9193">MSIRLHISENGRLSLPVALRRRYGLDKGGDVIVEDHGDRIVIHTVDQAVKHAQAMSRKLIGDTSEASVDDFIADRRRQAETE</sequence>
<dbReference type="RefSeq" id="WP_116684861.1">
    <property type="nucleotide sequence ID" value="NZ_QURL01000013.1"/>
</dbReference>
<dbReference type="GO" id="GO:0003677">
    <property type="term" value="F:DNA binding"/>
    <property type="evidence" value="ECO:0007669"/>
    <property type="project" value="UniProtKB-KW"/>
</dbReference>
<dbReference type="SUPFAM" id="SSF89447">
    <property type="entry name" value="AbrB/MazE/MraZ-like"/>
    <property type="match status" value="1"/>
</dbReference>
<dbReference type="SMART" id="SM00966">
    <property type="entry name" value="SpoVT_AbrB"/>
    <property type="match status" value="1"/>
</dbReference>
<evidence type="ECO:0000313" key="2">
    <source>
        <dbReference type="EMBL" id="RFC61844.1"/>
    </source>
</evidence>
<feature type="domain" description="SpoVT-AbrB" evidence="1">
    <location>
        <begin position="5"/>
        <end position="50"/>
    </location>
</feature>
<dbReference type="AlphaFoldDB" id="A0A371WYK4"/>
<dbReference type="OrthoDB" id="7161066at2"/>